<dbReference type="Gene3D" id="2.40.40.10">
    <property type="entry name" value="RlpA-like domain"/>
    <property type="match status" value="1"/>
</dbReference>
<dbReference type="InterPro" id="IPR012997">
    <property type="entry name" value="RplA"/>
</dbReference>
<dbReference type="EMBL" id="FPKX01000020">
    <property type="protein sequence ID" value="SFZ97806.1"/>
    <property type="molecule type" value="Genomic_DNA"/>
</dbReference>
<keyword evidence="1" id="KW-0732">Signal</keyword>
<feature type="domain" description="SPOR" evidence="4">
    <location>
        <begin position="182"/>
        <end position="263"/>
    </location>
</feature>
<dbReference type="SUPFAM" id="SSF110997">
    <property type="entry name" value="Sporulation related repeat"/>
    <property type="match status" value="1"/>
</dbReference>
<reference evidence="5" key="1">
    <citation type="submission" date="2016-10" db="EMBL/GenBank/DDBJ databases">
        <authorList>
            <person name="de Groot N.N."/>
        </authorList>
    </citation>
    <scope>NUCLEOTIDE SEQUENCE</scope>
</reference>
<dbReference type="InterPro" id="IPR034718">
    <property type="entry name" value="RlpA"/>
</dbReference>
<evidence type="ECO:0000259" key="4">
    <source>
        <dbReference type="PROSITE" id="PS51724"/>
    </source>
</evidence>
<organism evidence="5">
    <name type="scientific">hydrothermal vent metagenome</name>
    <dbReference type="NCBI Taxonomy" id="652676"/>
    <lineage>
        <taxon>unclassified sequences</taxon>
        <taxon>metagenomes</taxon>
        <taxon>ecological metagenomes</taxon>
    </lineage>
</organism>
<dbReference type="GO" id="GO:0016829">
    <property type="term" value="F:lyase activity"/>
    <property type="evidence" value="ECO:0007669"/>
    <property type="project" value="UniProtKB-KW"/>
</dbReference>
<keyword evidence="2" id="KW-0456">Lyase</keyword>
<dbReference type="PANTHER" id="PTHR34183">
    <property type="entry name" value="ENDOLYTIC PEPTIDOGLYCAN TRANSGLYCOSYLASE RLPA"/>
    <property type="match status" value="1"/>
</dbReference>
<dbReference type="Gene3D" id="3.30.70.1070">
    <property type="entry name" value="Sporulation related repeat"/>
    <property type="match status" value="1"/>
</dbReference>
<evidence type="ECO:0000256" key="3">
    <source>
        <dbReference type="ARBA" id="ARBA00023316"/>
    </source>
</evidence>
<evidence type="ECO:0000313" key="5">
    <source>
        <dbReference type="EMBL" id="SFZ97806.1"/>
    </source>
</evidence>
<accession>A0A1W1ECS0</accession>
<keyword evidence="3" id="KW-0961">Cell wall biogenesis/degradation</keyword>
<keyword evidence="5" id="KW-0449">Lipoprotein</keyword>
<dbReference type="AlphaFoldDB" id="A0A1W1ECS0"/>
<dbReference type="Pfam" id="PF03330">
    <property type="entry name" value="DPBB_1"/>
    <property type="match status" value="1"/>
</dbReference>
<name>A0A1W1ECS0_9ZZZZ</name>
<dbReference type="PROSITE" id="PS51257">
    <property type="entry name" value="PROKAR_LIPOPROTEIN"/>
    <property type="match status" value="1"/>
</dbReference>
<dbReference type="Pfam" id="PF05036">
    <property type="entry name" value="SPOR"/>
    <property type="match status" value="1"/>
</dbReference>
<dbReference type="InterPro" id="IPR036908">
    <property type="entry name" value="RlpA-like_sf"/>
</dbReference>
<dbReference type="SUPFAM" id="SSF50685">
    <property type="entry name" value="Barwin-like endoglucanases"/>
    <property type="match status" value="1"/>
</dbReference>
<protein>
    <submittedName>
        <fullName evidence="5">Rare lipoprotein A</fullName>
    </submittedName>
</protein>
<gene>
    <name evidence="5" type="ORF">MNB_SV-5-177</name>
</gene>
<dbReference type="NCBIfam" id="TIGR00413">
    <property type="entry name" value="rlpA"/>
    <property type="match status" value="1"/>
</dbReference>
<dbReference type="CDD" id="cd22268">
    <property type="entry name" value="DPBB_RlpA-like"/>
    <property type="match status" value="1"/>
</dbReference>
<dbReference type="GO" id="GO:0071555">
    <property type="term" value="P:cell wall organization"/>
    <property type="evidence" value="ECO:0007669"/>
    <property type="project" value="UniProtKB-KW"/>
</dbReference>
<proteinExistence type="inferred from homology"/>
<sequence>MNKISTFIAVVVLLASGTLFTGCSSKKPVVGKSSKYTSKARHKSTMRGYVVRGKRYNPTYVKVGQVMKGVSSWYGPNFHGKQTSNGEIYNMHARTAAHKTWPMDTMVKVTNLQNGKKTIVRINDRGPFVRGRIIDCSYRAGKELGLDRMGIAKVSIQVVGFAGKVQSDSQIAKNKKANVETRVKLSNFGVQVGAFKNRKGAEITKNMFADMYDKYKPVIKTFNNFDGSGETLYRVWLMGFGSEQEARDFKNNNSLSGAFIVRN</sequence>
<dbReference type="InterPro" id="IPR007730">
    <property type="entry name" value="SPOR-like_dom"/>
</dbReference>
<evidence type="ECO:0000256" key="2">
    <source>
        <dbReference type="ARBA" id="ARBA00023239"/>
    </source>
</evidence>
<dbReference type="HAMAP" id="MF_02071">
    <property type="entry name" value="RlpA"/>
    <property type="match status" value="1"/>
</dbReference>
<dbReference type="PROSITE" id="PS51724">
    <property type="entry name" value="SPOR"/>
    <property type="match status" value="1"/>
</dbReference>
<dbReference type="InterPro" id="IPR009009">
    <property type="entry name" value="RlpA-like_DPBB"/>
</dbReference>
<evidence type="ECO:0000256" key="1">
    <source>
        <dbReference type="ARBA" id="ARBA00022729"/>
    </source>
</evidence>
<dbReference type="InterPro" id="IPR036680">
    <property type="entry name" value="SPOR-like_sf"/>
</dbReference>
<dbReference type="GO" id="GO:0042834">
    <property type="term" value="F:peptidoglycan binding"/>
    <property type="evidence" value="ECO:0007669"/>
    <property type="project" value="InterPro"/>
</dbReference>
<dbReference type="PANTHER" id="PTHR34183:SF1">
    <property type="entry name" value="ENDOLYTIC PEPTIDOGLYCAN TRANSGLYCOSYLASE RLPA"/>
    <property type="match status" value="1"/>
</dbReference>